<feature type="transmembrane region" description="Helical" evidence="1">
    <location>
        <begin position="67"/>
        <end position="87"/>
    </location>
</feature>
<name>A0A6J5P9P2_9CAUD</name>
<evidence type="ECO:0000313" key="2">
    <source>
        <dbReference type="EMBL" id="CAB4165928.1"/>
    </source>
</evidence>
<proteinExistence type="predicted"/>
<organism evidence="2">
    <name type="scientific">uncultured Caudovirales phage</name>
    <dbReference type="NCBI Taxonomy" id="2100421"/>
    <lineage>
        <taxon>Viruses</taxon>
        <taxon>Duplodnaviria</taxon>
        <taxon>Heunggongvirae</taxon>
        <taxon>Uroviricota</taxon>
        <taxon>Caudoviricetes</taxon>
        <taxon>Peduoviridae</taxon>
        <taxon>Maltschvirus</taxon>
        <taxon>Maltschvirus maltsch</taxon>
    </lineage>
</organism>
<reference evidence="2" key="1">
    <citation type="submission" date="2020-04" db="EMBL/GenBank/DDBJ databases">
        <authorList>
            <person name="Chiriac C."/>
            <person name="Salcher M."/>
            <person name="Ghai R."/>
            <person name="Kavagutti S V."/>
        </authorList>
    </citation>
    <scope>NUCLEOTIDE SEQUENCE</scope>
</reference>
<protein>
    <submittedName>
        <fullName evidence="2">Uncharacterized protein</fullName>
    </submittedName>
</protein>
<keyword evidence="1" id="KW-0472">Membrane</keyword>
<dbReference type="EMBL" id="LR796788">
    <property type="protein sequence ID" value="CAB4165928.1"/>
    <property type="molecule type" value="Genomic_DNA"/>
</dbReference>
<evidence type="ECO:0000256" key="1">
    <source>
        <dbReference type="SAM" id="Phobius"/>
    </source>
</evidence>
<accession>A0A6J5P9P2</accession>
<keyword evidence="1" id="KW-1133">Transmembrane helix</keyword>
<gene>
    <name evidence="2" type="ORF">UFOVP849_5</name>
</gene>
<keyword evidence="1" id="KW-0812">Transmembrane</keyword>
<sequence length="88" mass="9768">MSDISVIAPIPAESEDLRLHVDLCAQRYGQLINKFDEVDQRLDHITAVCEEIKTALASTQKESFQRYLAWAGVIITTLVGVVVALALR</sequence>